<dbReference type="STRING" id="56216.A0A1A6GIT3"/>
<dbReference type="OrthoDB" id="8962942at2759"/>
<gene>
    <name evidence="1" type="ORF">A6R68_05334</name>
</gene>
<evidence type="ECO:0008006" key="3">
    <source>
        <dbReference type="Google" id="ProtNLM"/>
    </source>
</evidence>
<comment type="caution">
    <text evidence="1">The sequence shown here is derived from an EMBL/GenBank/DDBJ whole genome shotgun (WGS) entry which is preliminary data.</text>
</comment>
<organism evidence="1 2">
    <name type="scientific">Neotoma lepida</name>
    <name type="common">Desert woodrat</name>
    <dbReference type="NCBI Taxonomy" id="56216"/>
    <lineage>
        <taxon>Eukaryota</taxon>
        <taxon>Metazoa</taxon>
        <taxon>Chordata</taxon>
        <taxon>Craniata</taxon>
        <taxon>Vertebrata</taxon>
        <taxon>Euteleostomi</taxon>
        <taxon>Mammalia</taxon>
        <taxon>Eutheria</taxon>
        <taxon>Euarchontoglires</taxon>
        <taxon>Glires</taxon>
        <taxon>Rodentia</taxon>
        <taxon>Myomorpha</taxon>
        <taxon>Muroidea</taxon>
        <taxon>Cricetidae</taxon>
        <taxon>Neotominae</taxon>
        <taxon>Neotoma</taxon>
    </lineage>
</organism>
<dbReference type="Gene3D" id="3.30.40.10">
    <property type="entry name" value="Zinc/RING finger domain, C3HC4 (zinc finger)"/>
    <property type="match status" value="1"/>
</dbReference>
<reference evidence="1 2" key="1">
    <citation type="submission" date="2016-06" db="EMBL/GenBank/DDBJ databases">
        <title>The Draft Genome Sequence and Annotation of the Desert Woodrat Neotoma lepida.</title>
        <authorList>
            <person name="Campbell M."/>
            <person name="Oakeson K.F."/>
            <person name="Yandell M."/>
            <person name="Halpert J.R."/>
            <person name="Dearing D."/>
        </authorList>
    </citation>
    <scope>NUCLEOTIDE SEQUENCE [LARGE SCALE GENOMIC DNA]</scope>
    <source>
        <strain evidence="1">417</strain>
        <tissue evidence="1">Liver</tissue>
    </source>
</reference>
<dbReference type="Proteomes" id="UP000092124">
    <property type="component" value="Unassembled WGS sequence"/>
</dbReference>
<feature type="non-terminal residue" evidence="1">
    <location>
        <position position="54"/>
    </location>
</feature>
<sequence length="54" mass="6023">MPAPPIPSLASLLATDHQCKLQVGGEKMFSVKKWNTVAMWNWDVECDTCTICKV</sequence>
<dbReference type="InterPro" id="IPR013083">
    <property type="entry name" value="Znf_RING/FYVE/PHD"/>
</dbReference>
<dbReference type="EMBL" id="LZPO01087479">
    <property type="protein sequence ID" value="OBS66126.1"/>
    <property type="molecule type" value="Genomic_DNA"/>
</dbReference>
<evidence type="ECO:0000313" key="1">
    <source>
        <dbReference type="EMBL" id="OBS66126.1"/>
    </source>
</evidence>
<name>A0A1A6GIT3_NEOLE</name>
<dbReference type="SUPFAM" id="SSF57850">
    <property type="entry name" value="RING/U-box"/>
    <property type="match status" value="1"/>
</dbReference>
<proteinExistence type="predicted"/>
<accession>A0A1A6GIT3</accession>
<evidence type="ECO:0000313" key="2">
    <source>
        <dbReference type="Proteomes" id="UP000092124"/>
    </source>
</evidence>
<keyword evidence="2" id="KW-1185">Reference proteome</keyword>
<dbReference type="AlphaFoldDB" id="A0A1A6GIT3"/>
<protein>
    <recommendedName>
        <fullName evidence="3">Anaphase-promoting complex subunit 11 RING-H2 finger domain-containing protein</fullName>
    </recommendedName>
</protein>